<sequence length="469" mass="50654">MKYCAPPLTPLGVAGISYRYCRRIRSVSPEPALSDHRASNMARTKHVYVKSDRIAPPGGWPAHVKVLPPKQPRVRPYHTMQARRADPTVDVDTESDSEKDEPETDDTEDDGDVESQDADEEDSAEDGSDEEGSDVESDSESQPGEHGIEEVEGSGVEGEDMDVDDGSLSSLSSDNDQPLVKRFLTERFDGAHLLTAEEVAVICGVDAESLPHASSLPPLFCASLAVCSDFSQTFAERFPGVHLIQAEEFALISGVNVDTLAPFSSLPPIFRELGRPFSEHNPALRLYNASEAAFLCGSSLEDHSSVFRQAVAASDEQRRRADATRALNATRRQDAIASATRRRSSRFQATVGLPTSSQLDSISTADTANTAKTSPPTVKPSSPLMSAESTLSSLARTASPAMDLDAVTFVLPTTEYCDIQDPEPPSMDADLAPQSFITLWPQAMPLESGMLAVFARPYSIISPSLMIHA</sequence>
<feature type="compositionally biased region" description="Low complexity" evidence="1">
    <location>
        <begin position="166"/>
        <end position="175"/>
    </location>
</feature>
<dbReference type="AlphaFoldDB" id="A0AAD6WTD2"/>
<proteinExistence type="predicted"/>
<name>A0AAD6WTD2_9AGAR</name>
<dbReference type="Proteomes" id="UP001218188">
    <property type="component" value="Unassembled WGS sequence"/>
</dbReference>
<comment type="caution">
    <text evidence="2">The sequence shown here is derived from an EMBL/GenBank/DDBJ whole genome shotgun (WGS) entry which is preliminary data.</text>
</comment>
<feature type="region of interest" description="Disordered" evidence="1">
    <location>
        <begin position="56"/>
        <end position="175"/>
    </location>
</feature>
<protein>
    <submittedName>
        <fullName evidence="2">Uncharacterized protein</fullName>
    </submittedName>
</protein>
<reference evidence="2" key="1">
    <citation type="submission" date="2023-03" db="EMBL/GenBank/DDBJ databases">
        <title>Massive genome expansion in bonnet fungi (Mycena s.s.) driven by repeated elements and novel gene families across ecological guilds.</title>
        <authorList>
            <consortium name="Lawrence Berkeley National Laboratory"/>
            <person name="Harder C.B."/>
            <person name="Miyauchi S."/>
            <person name="Viragh M."/>
            <person name="Kuo A."/>
            <person name="Thoen E."/>
            <person name="Andreopoulos B."/>
            <person name="Lu D."/>
            <person name="Skrede I."/>
            <person name="Drula E."/>
            <person name="Henrissat B."/>
            <person name="Morin E."/>
            <person name="Kohler A."/>
            <person name="Barry K."/>
            <person name="LaButti K."/>
            <person name="Morin E."/>
            <person name="Salamov A."/>
            <person name="Lipzen A."/>
            <person name="Mereny Z."/>
            <person name="Hegedus B."/>
            <person name="Baldrian P."/>
            <person name="Stursova M."/>
            <person name="Weitz H."/>
            <person name="Taylor A."/>
            <person name="Grigoriev I.V."/>
            <person name="Nagy L.G."/>
            <person name="Martin F."/>
            <person name="Kauserud H."/>
        </authorList>
    </citation>
    <scope>NUCLEOTIDE SEQUENCE</scope>
    <source>
        <strain evidence="2">CBHHK200</strain>
    </source>
</reference>
<feature type="compositionally biased region" description="Polar residues" evidence="1">
    <location>
        <begin position="353"/>
        <end position="371"/>
    </location>
</feature>
<evidence type="ECO:0000256" key="1">
    <source>
        <dbReference type="SAM" id="MobiDB-lite"/>
    </source>
</evidence>
<evidence type="ECO:0000313" key="3">
    <source>
        <dbReference type="Proteomes" id="UP001218188"/>
    </source>
</evidence>
<feature type="compositionally biased region" description="Acidic residues" evidence="1">
    <location>
        <begin position="89"/>
        <end position="139"/>
    </location>
</feature>
<feature type="compositionally biased region" description="Low complexity" evidence="1">
    <location>
        <begin position="372"/>
        <end position="383"/>
    </location>
</feature>
<accession>A0AAD6WTD2</accession>
<organism evidence="2 3">
    <name type="scientific">Mycena alexandri</name>
    <dbReference type="NCBI Taxonomy" id="1745969"/>
    <lineage>
        <taxon>Eukaryota</taxon>
        <taxon>Fungi</taxon>
        <taxon>Dikarya</taxon>
        <taxon>Basidiomycota</taxon>
        <taxon>Agaricomycotina</taxon>
        <taxon>Agaricomycetes</taxon>
        <taxon>Agaricomycetidae</taxon>
        <taxon>Agaricales</taxon>
        <taxon>Marasmiineae</taxon>
        <taxon>Mycenaceae</taxon>
        <taxon>Mycena</taxon>
    </lineage>
</organism>
<feature type="region of interest" description="Disordered" evidence="1">
    <location>
        <begin position="317"/>
        <end position="386"/>
    </location>
</feature>
<gene>
    <name evidence="2" type="ORF">C8F04DRAFT_1190502</name>
</gene>
<keyword evidence="3" id="KW-1185">Reference proteome</keyword>
<dbReference type="EMBL" id="JARJCM010000138">
    <property type="protein sequence ID" value="KAJ7026438.1"/>
    <property type="molecule type" value="Genomic_DNA"/>
</dbReference>
<evidence type="ECO:0000313" key="2">
    <source>
        <dbReference type="EMBL" id="KAJ7026438.1"/>
    </source>
</evidence>